<dbReference type="AlphaFoldDB" id="A0A382N9B5"/>
<feature type="non-terminal residue" evidence="1">
    <location>
        <position position="330"/>
    </location>
</feature>
<gene>
    <name evidence="1" type="ORF">METZ01_LOCUS310520</name>
</gene>
<dbReference type="EMBL" id="UINC01098843">
    <property type="protein sequence ID" value="SVC57666.1"/>
    <property type="molecule type" value="Genomic_DNA"/>
</dbReference>
<protein>
    <submittedName>
        <fullName evidence="1">Uncharacterized protein</fullName>
    </submittedName>
</protein>
<organism evidence="1">
    <name type="scientific">marine metagenome</name>
    <dbReference type="NCBI Taxonomy" id="408172"/>
    <lineage>
        <taxon>unclassified sequences</taxon>
        <taxon>metagenomes</taxon>
        <taxon>ecological metagenomes</taxon>
    </lineage>
</organism>
<proteinExistence type="predicted"/>
<evidence type="ECO:0000313" key="1">
    <source>
        <dbReference type="EMBL" id="SVC57666.1"/>
    </source>
</evidence>
<name>A0A382N9B5_9ZZZZ</name>
<accession>A0A382N9B5</accession>
<sequence length="330" mass="38811">MRRILVVSDHQHRKPNRNQTISKNHTITIWDQCGTIPEGEFGYNWSGYKDTGGGLSLLRLLEEYSDELRGRFFHLRADFLSRLAQTFHSFSSQTNIENQLLWMSLLVESGTIKSPDLLNTFRLLAFDLKLKSTNAKKIRYIGPQMTIAGALRKLSQRHNLDFYWEKTPSQHVDSLLRRLWSRLPNPLRSLIWLFKYVFQHWSLKAHSTPNWFEGPNAVFVFSYFAHLDKESCESGKFYSRQWEVLPELLRSIGKSINWAHHLPFSTTVPDTRTGIRWLKSFNRNSPEQGSHVFPESFLDLRLISKVLLDWARIQFIYLQRGRKIESQLEN</sequence>
<reference evidence="1" key="1">
    <citation type="submission" date="2018-05" db="EMBL/GenBank/DDBJ databases">
        <authorList>
            <person name="Lanie J.A."/>
            <person name="Ng W.-L."/>
            <person name="Kazmierczak K.M."/>
            <person name="Andrzejewski T.M."/>
            <person name="Davidsen T.M."/>
            <person name="Wayne K.J."/>
            <person name="Tettelin H."/>
            <person name="Glass J.I."/>
            <person name="Rusch D."/>
            <person name="Podicherti R."/>
            <person name="Tsui H.-C.T."/>
            <person name="Winkler M.E."/>
        </authorList>
    </citation>
    <scope>NUCLEOTIDE SEQUENCE</scope>
</reference>